<dbReference type="HOGENOM" id="CLU_2278241_0_0_1"/>
<gene>
    <name evidence="1" type="ORF">NBO_1269g0001</name>
</gene>
<dbReference type="Proteomes" id="UP000016927">
    <property type="component" value="Unassembled WGS sequence"/>
</dbReference>
<proteinExistence type="predicted"/>
<reference evidence="1 2" key="1">
    <citation type="journal article" date="2013" name="BMC Genomics">
        <title>Comparative genomics of parasitic silkworm microsporidia reveal an association between genome expansion and host adaptation.</title>
        <authorList>
            <person name="Pan G."/>
            <person name="Xu J."/>
            <person name="Li T."/>
            <person name="Xia Q."/>
            <person name="Liu S.L."/>
            <person name="Zhang G."/>
            <person name="Li S."/>
            <person name="Li C."/>
            <person name="Liu H."/>
            <person name="Yang L."/>
            <person name="Liu T."/>
            <person name="Zhang X."/>
            <person name="Wu Z."/>
            <person name="Fan W."/>
            <person name="Dang X."/>
            <person name="Xiang H."/>
            <person name="Tao M."/>
            <person name="Li Y."/>
            <person name="Hu J."/>
            <person name="Li Z."/>
            <person name="Lin L."/>
            <person name="Luo J."/>
            <person name="Geng L."/>
            <person name="Wang L."/>
            <person name="Long M."/>
            <person name="Wan Y."/>
            <person name="He N."/>
            <person name="Zhang Z."/>
            <person name="Lu C."/>
            <person name="Keeling P.J."/>
            <person name="Wang J."/>
            <person name="Xiang Z."/>
            <person name="Zhou Z."/>
        </authorList>
    </citation>
    <scope>NUCLEOTIDE SEQUENCE [LARGE SCALE GENOMIC DNA]</scope>
    <source>
        <strain evidence="2">CQ1 / CVCC 102059</strain>
    </source>
</reference>
<evidence type="ECO:0000313" key="2">
    <source>
        <dbReference type="Proteomes" id="UP000016927"/>
    </source>
</evidence>
<evidence type="ECO:0000313" key="1">
    <source>
        <dbReference type="EMBL" id="EOB11346.1"/>
    </source>
</evidence>
<organism evidence="1 2">
    <name type="scientific">Nosema bombycis (strain CQ1 / CVCC 102059)</name>
    <name type="common">Microsporidian parasite</name>
    <name type="synonym">Pebrine of silkworm</name>
    <dbReference type="NCBI Taxonomy" id="578461"/>
    <lineage>
        <taxon>Eukaryota</taxon>
        <taxon>Fungi</taxon>
        <taxon>Fungi incertae sedis</taxon>
        <taxon>Microsporidia</taxon>
        <taxon>Nosematidae</taxon>
        <taxon>Nosema</taxon>
    </lineage>
</organism>
<protein>
    <submittedName>
        <fullName evidence="1">Uncharacterized protein</fullName>
    </submittedName>
</protein>
<sequence length="102" mass="11879">MAESPNKEIYNFHGSITVENFEMNEIEFEERPKKGIFNFLIQLFEKKEEARPEEEENVDPIVYDWVYKKAGEDGGIGAILIDEEIPGHEILEEEENDEESSI</sequence>
<dbReference type="AlphaFoldDB" id="R0KL49"/>
<accession>R0KL49</accession>
<dbReference type="VEuPathDB" id="MicrosporidiaDB:NBO_1269g0001"/>
<dbReference type="EMBL" id="KB910176">
    <property type="protein sequence ID" value="EOB11346.1"/>
    <property type="molecule type" value="Genomic_DNA"/>
</dbReference>
<keyword evidence="2" id="KW-1185">Reference proteome</keyword>
<name>R0KL49_NOSB1</name>